<evidence type="ECO:0000256" key="2">
    <source>
        <dbReference type="SAM" id="MobiDB-lite"/>
    </source>
</evidence>
<dbReference type="InterPro" id="IPR046958">
    <property type="entry name" value="RBK1/2/STUNTED"/>
</dbReference>
<dbReference type="PANTHER" id="PTHR47987">
    <property type="entry name" value="OS08G0249100 PROTEIN"/>
    <property type="match status" value="1"/>
</dbReference>
<accession>A0A9Q1QKJ0</accession>
<dbReference type="EMBL" id="JAKOGI010000082">
    <property type="protein sequence ID" value="KAJ8444976.1"/>
    <property type="molecule type" value="Genomic_DNA"/>
</dbReference>
<dbReference type="SUPFAM" id="SSF56112">
    <property type="entry name" value="Protein kinase-like (PK-like)"/>
    <property type="match status" value="2"/>
</dbReference>
<name>A0A9Q1QKJ0_9CARY</name>
<dbReference type="Gene3D" id="3.30.200.20">
    <property type="entry name" value="Phosphorylase Kinase, domain 1"/>
    <property type="match status" value="1"/>
</dbReference>
<dbReference type="PROSITE" id="PS00107">
    <property type="entry name" value="PROTEIN_KINASE_ATP"/>
    <property type="match status" value="1"/>
</dbReference>
<evidence type="ECO:0008006" key="5">
    <source>
        <dbReference type="Google" id="ProtNLM"/>
    </source>
</evidence>
<feature type="compositionally biased region" description="Low complexity" evidence="2">
    <location>
        <begin position="15"/>
        <end position="32"/>
    </location>
</feature>
<dbReference type="PANTHER" id="PTHR47987:SF7">
    <property type="entry name" value="PROTEIN KINASE SUPERFAMILY PROTEIN"/>
    <property type="match status" value="1"/>
</dbReference>
<dbReference type="AlphaFoldDB" id="A0A9Q1QKJ0"/>
<dbReference type="InterPro" id="IPR017441">
    <property type="entry name" value="Protein_kinase_ATP_BS"/>
</dbReference>
<protein>
    <recommendedName>
        <fullName evidence="5">Protein kinase domain-containing protein</fullName>
    </recommendedName>
</protein>
<feature type="region of interest" description="Disordered" evidence="2">
    <location>
        <begin position="1"/>
        <end position="33"/>
    </location>
</feature>
<comment type="caution">
    <text evidence="3">The sequence shown here is derived from an EMBL/GenBank/DDBJ whole genome shotgun (WGS) entry which is preliminary data.</text>
</comment>
<keyword evidence="1" id="KW-0547">Nucleotide-binding</keyword>
<keyword evidence="4" id="KW-1185">Reference proteome</keyword>
<sequence length="361" mass="40133">MKLNTRSEEPPPRGVLDVDVSDPSSVSGISSVQPLTKRKLKKQDMQQQLLLPPQHSTLDLWASDNLKQKSGVRKLSNTTISMLTSYDLSATSIHQKLACTWSADDNIDCSLIGKRWKNFTYSELVAATNDSSPDRLVGKGGNADVFKGCLPDGTLIALKKLTKKGEKKEERTVDFLSELGIITHLLAPKYFMHGIADEKTDVFAHGVLLLEIITGRHAVEADSRLSSVRECLNAKQANIRRLNSSSQTAILRLDKNMPFFQAKPFLEMNNMKELVDPPNGYNYDPVEMTLVMVATSMCTRHLADKRPYMDKVVEILRGKGEPVELTKQMSISPGLVVLDLDDHTSSSYFFPLFGYEADAAN</sequence>
<evidence type="ECO:0000313" key="3">
    <source>
        <dbReference type="EMBL" id="KAJ8444976.1"/>
    </source>
</evidence>
<feature type="compositionally biased region" description="Basic and acidic residues" evidence="2">
    <location>
        <begin position="1"/>
        <end position="11"/>
    </location>
</feature>
<feature type="binding site" evidence="1">
    <location>
        <position position="159"/>
    </location>
    <ligand>
        <name>ATP</name>
        <dbReference type="ChEBI" id="CHEBI:30616"/>
    </ligand>
</feature>
<dbReference type="GO" id="GO:0005524">
    <property type="term" value="F:ATP binding"/>
    <property type="evidence" value="ECO:0007669"/>
    <property type="project" value="UniProtKB-UniRule"/>
</dbReference>
<evidence type="ECO:0000256" key="1">
    <source>
        <dbReference type="PROSITE-ProRule" id="PRU10141"/>
    </source>
</evidence>
<keyword evidence="1" id="KW-0067">ATP-binding</keyword>
<dbReference type="Proteomes" id="UP001153076">
    <property type="component" value="Unassembled WGS sequence"/>
</dbReference>
<evidence type="ECO:0000313" key="4">
    <source>
        <dbReference type="Proteomes" id="UP001153076"/>
    </source>
</evidence>
<dbReference type="Gene3D" id="1.10.510.10">
    <property type="entry name" value="Transferase(Phosphotransferase) domain 1"/>
    <property type="match status" value="1"/>
</dbReference>
<reference evidence="3" key="1">
    <citation type="submission" date="2022-04" db="EMBL/GenBank/DDBJ databases">
        <title>Carnegiea gigantea Genome sequencing and assembly v2.</title>
        <authorList>
            <person name="Copetti D."/>
            <person name="Sanderson M.J."/>
            <person name="Burquez A."/>
            <person name="Wojciechowski M.F."/>
        </authorList>
    </citation>
    <scope>NUCLEOTIDE SEQUENCE</scope>
    <source>
        <strain evidence="3">SGP5-SGP5p</strain>
        <tissue evidence="3">Aerial part</tissue>
    </source>
</reference>
<dbReference type="InterPro" id="IPR011009">
    <property type="entry name" value="Kinase-like_dom_sf"/>
</dbReference>
<dbReference type="OrthoDB" id="1730470at2759"/>
<proteinExistence type="predicted"/>
<gene>
    <name evidence="3" type="ORF">Cgig2_029170</name>
</gene>
<organism evidence="3 4">
    <name type="scientific">Carnegiea gigantea</name>
    <dbReference type="NCBI Taxonomy" id="171969"/>
    <lineage>
        <taxon>Eukaryota</taxon>
        <taxon>Viridiplantae</taxon>
        <taxon>Streptophyta</taxon>
        <taxon>Embryophyta</taxon>
        <taxon>Tracheophyta</taxon>
        <taxon>Spermatophyta</taxon>
        <taxon>Magnoliopsida</taxon>
        <taxon>eudicotyledons</taxon>
        <taxon>Gunneridae</taxon>
        <taxon>Pentapetalae</taxon>
        <taxon>Caryophyllales</taxon>
        <taxon>Cactineae</taxon>
        <taxon>Cactaceae</taxon>
        <taxon>Cactoideae</taxon>
        <taxon>Echinocereeae</taxon>
        <taxon>Carnegiea</taxon>
    </lineage>
</organism>